<dbReference type="GO" id="GO:0006352">
    <property type="term" value="P:DNA-templated transcription initiation"/>
    <property type="evidence" value="ECO:0007669"/>
    <property type="project" value="InterPro"/>
</dbReference>
<feature type="domain" description="RNA polymerase sigma factor 70 region 4 type 2" evidence="7">
    <location>
        <begin position="132"/>
        <end position="182"/>
    </location>
</feature>
<evidence type="ECO:0000256" key="3">
    <source>
        <dbReference type="ARBA" id="ARBA00023082"/>
    </source>
</evidence>
<dbReference type="AlphaFoldDB" id="A0A1F7V9Q8"/>
<dbReference type="STRING" id="1802407.A3I40_01265"/>
<dbReference type="InterPro" id="IPR007627">
    <property type="entry name" value="RNA_pol_sigma70_r2"/>
</dbReference>
<dbReference type="SUPFAM" id="SSF88946">
    <property type="entry name" value="Sigma2 domain of RNA polymerase sigma factors"/>
    <property type="match status" value="1"/>
</dbReference>
<dbReference type="EMBL" id="MGEP01000038">
    <property type="protein sequence ID" value="OGL87165.1"/>
    <property type="molecule type" value="Genomic_DNA"/>
</dbReference>
<evidence type="ECO:0008006" key="10">
    <source>
        <dbReference type="Google" id="ProtNLM"/>
    </source>
</evidence>
<evidence type="ECO:0000256" key="1">
    <source>
        <dbReference type="ARBA" id="ARBA00010641"/>
    </source>
</evidence>
<accession>A0A1F7V9Q8</accession>
<dbReference type="Proteomes" id="UP000178723">
    <property type="component" value="Unassembled WGS sequence"/>
</dbReference>
<comment type="similarity">
    <text evidence="1">Belongs to the sigma-70 factor family. ECF subfamily.</text>
</comment>
<dbReference type="NCBIfam" id="TIGR02937">
    <property type="entry name" value="sigma70-ECF"/>
    <property type="match status" value="1"/>
</dbReference>
<evidence type="ECO:0000313" key="9">
    <source>
        <dbReference type="Proteomes" id="UP000178723"/>
    </source>
</evidence>
<dbReference type="PANTHER" id="PTHR43133:SF52">
    <property type="entry name" value="ECF RNA POLYMERASE SIGMA FACTOR SIGL"/>
    <property type="match status" value="1"/>
</dbReference>
<dbReference type="GO" id="GO:0003677">
    <property type="term" value="F:DNA binding"/>
    <property type="evidence" value="ECO:0007669"/>
    <property type="project" value="UniProtKB-KW"/>
</dbReference>
<dbReference type="InterPro" id="IPR014284">
    <property type="entry name" value="RNA_pol_sigma-70_dom"/>
</dbReference>
<sequence length="191" mass="22565">MYTPWQEKLLLYRLYRDRDPDAFGELYDRYAPKIYRYVYFKVATITEAEDLTAEVFLKTWEYVQRHAENPEKRIENFRAFIYRLARNAVVDYYRHQREASILSNEAMLERVPAPEEVSAAAQVALASDMVTVENALKGLKDEYRELLILKYIEGYATHEIAQILEKQKGAVRVAIHRALQALREEIKKIEK</sequence>
<dbReference type="Gene3D" id="1.10.1740.10">
    <property type="match status" value="1"/>
</dbReference>
<evidence type="ECO:0000259" key="7">
    <source>
        <dbReference type="Pfam" id="PF08281"/>
    </source>
</evidence>
<evidence type="ECO:0000256" key="5">
    <source>
        <dbReference type="ARBA" id="ARBA00023163"/>
    </source>
</evidence>
<dbReference type="Pfam" id="PF08281">
    <property type="entry name" value="Sigma70_r4_2"/>
    <property type="match status" value="1"/>
</dbReference>
<name>A0A1F7V9Q8_9BACT</name>
<dbReference type="InterPro" id="IPR013249">
    <property type="entry name" value="RNA_pol_sigma70_r4_t2"/>
</dbReference>
<evidence type="ECO:0000256" key="4">
    <source>
        <dbReference type="ARBA" id="ARBA00023125"/>
    </source>
</evidence>
<feature type="domain" description="RNA polymerase sigma-70 region 2" evidence="6">
    <location>
        <begin position="26"/>
        <end position="97"/>
    </location>
</feature>
<reference evidence="8 9" key="1">
    <citation type="journal article" date="2016" name="Nat. Commun.">
        <title>Thousands of microbial genomes shed light on interconnected biogeochemical processes in an aquifer system.</title>
        <authorList>
            <person name="Anantharaman K."/>
            <person name="Brown C.T."/>
            <person name="Hug L.A."/>
            <person name="Sharon I."/>
            <person name="Castelle C.J."/>
            <person name="Probst A.J."/>
            <person name="Thomas B.C."/>
            <person name="Singh A."/>
            <person name="Wilkins M.J."/>
            <person name="Karaoz U."/>
            <person name="Brodie E.L."/>
            <person name="Williams K.H."/>
            <person name="Hubbard S.S."/>
            <person name="Banfield J.F."/>
        </authorList>
    </citation>
    <scope>NUCLEOTIDE SEQUENCE [LARGE SCALE GENOMIC DNA]</scope>
</reference>
<dbReference type="Gene3D" id="1.10.10.10">
    <property type="entry name" value="Winged helix-like DNA-binding domain superfamily/Winged helix DNA-binding domain"/>
    <property type="match status" value="1"/>
</dbReference>
<keyword evidence="2" id="KW-0805">Transcription regulation</keyword>
<keyword evidence="3" id="KW-0731">Sigma factor</keyword>
<dbReference type="InterPro" id="IPR013324">
    <property type="entry name" value="RNA_pol_sigma_r3/r4-like"/>
</dbReference>
<proteinExistence type="inferred from homology"/>
<keyword evidence="4" id="KW-0238">DNA-binding</keyword>
<evidence type="ECO:0000259" key="6">
    <source>
        <dbReference type="Pfam" id="PF04542"/>
    </source>
</evidence>
<evidence type="ECO:0000313" key="8">
    <source>
        <dbReference type="EMBL" id="OGL87165.1"/>
    </source>
</evidence>
<organism evidence="8 9">
    <name type="scientific">Candidatus Uhrbacteria bacterium RIFCSPLOWO2_02_FULL_48_12</name>
    <dbReference type="NCBI Taxonomy" id="1802407"/>
    <lineage>
        <taxon>Bacteria</taxon>
        <taxon>Candidatus Uhriibacteriota</taxon>
    </lineage>
</organism>
<dbReference type="CDD" id="cd06171">
    <property type="entry name" value="Sigma70_r4"/>
    <property type="match status" value="1"/>
</dbReference>
<dbReference type="PANTHER" id="PTHR43133">
    <property type="entry name" value="RNA POLYMERASE ECF-TYPE SIGMA FACTO"/>
    <property type="match status" value="1"/>
</dbReference>
<dbReference type="SUPFAM" id="SSF88659">
    <property type="entry name" value="Sigma3 and sigma4 domains of RNA polymerase sigma factors"/>
    <property type="match status" value="1"/>
</dbReference>
<comment type="caution">
    <text evidence="8">The sequence shown here is derived from an EMBL/GenBank/DDBJ whole genome shotgun (WGS) entry which is preliminary data.</text>
</comment>
<dbReference type="GO" id="GO:0016987">
    <property type="term" value="F:sigma factor activity"/>
    <property type="evidence" value="ECO:0007669"/>
    <property type="project" value="UniProtKB-KW"/>
</dbReference>
<dbReference type="InterPro" id="IPR039425">
    <property type="entry name" value="RNA_pol_sigma-70-like"/>
</dbReference>
<gene>
    <name evidence="8" type="ORF">A3I40_01265</name>
</gene>
<dbReference type="InterPro" id="IPR036388">
    <property type="entry name" value="WH-like_DNA-bd_sf"/>
</dbReference>
<keyword evidence="5" id="KW-0804">Transcription</keyword>
<protein>
    <recommendedName>
        <fullName evidence="10">HTH luxR-type domain-containing protein</fullName>
    </recommendedName>
</protein>
<dbReference type="InterPro" id="IPR013325">
    <property type="entry name" value="RNA_pol_sigma_r2"/>
</dbReference>
<evidence type="ECO:0000256" key="2">
    <source>
        <dbReference type="ARBA" id="ARBA00023015"/>
    </source>
</evidence>
<dbReference type="Pfam" id="PF04542">
    <property type="entry name" value="Sigma70_r2"/>
    <property type="match status" value="1"/>
</dbReference>